<protein>
    <submittedName>
        <fullName evidence="1">Uncharacterized protein</fullName>
    </submittedName>
</protein>
<reference evidence="1 2" key="1">
    <citation type="submission" date="2014-10" db="EMBL/GenBank/DDBJ databases">
        <title>Draft genome of the hookworm Ancylostoma caninum.</title>
        <authorList>
            <person name="Mitreva M."/>
        </authorList>
    </citation>
    <scope>NUCLEOTIDE SEQUENCE [LARGE SCALE GENOMIC DNA]</scope>
    <source>
        <strain evidence="1 2">Baltimore</strain>
    </source>
</reference>
<keyword evidence="2" id="KW-1185">Reference proteome</keyword>
<sequence>MLWLSRSGASREVAAFGIISIPYKYSSLRLFVNNLQRMSFYAILHSVTDAGKTPLNEKSIVDCSGTNSCGNFMDLRG</sequence>
<evidence type="ECO:0000313" key="2">
    <source>
        <dbReference type="Proteomes" id="UP000252519"/>
    </source>
</evidence>
<name>A0A368GU05_ANCCA</name>
<evidence type="ECO:0000313" key="1">
    <source>
        <dbReference type="EMBL" id="RCN47852.1"/>
    </source>
</evidence>
<dbReference type="Proteomes" id="UP000252519">
    <property type="component" value="Unassembled WGS sequence"/>
</dbReference>
<gene>
    <name evidence="1" type="ORF">ANCCAN_06046</name>
</gene>
<accession>A0A368GU05</accession>
<proteinExistence type="predicted"/>
<dbReference type="EMBL" id="JOJR01000055">
    <property type="protein sequence ID" value="RCN47852.1"/>
    <property type="molecule type" value="Genomic_DNA"/>
</dbReference>
<organism evidence="1 2">
    <name type="scientific">Ancylostoma caninum</name>
    <name type="common">Dog hookworm</name>
    <dbReference type="NCBI Taxonomy" id="29170"/>
    <lineage>
        <taxon>Eukaryota</taxon>
        <taxon>Metazoa</taxon>
        <taxon>Ecdysozoa</taxon>
        <taxon>Nematoda</taxon>
        <taxon>Chromadorea</taxon>
        <taxon>Rhabditida</taxon>
        <taxon>Rhabditina</taxon>
        <taxon>Rhabditomorpha</taxon>
        <taxon>Strongyloidea</taxon>
        <taxon>Ancylostomatidae</taxon>
        <taxon>Ancylostomatinae</taxon>
        <taxon>Ancylostoma</taxon>
    </lineage>
</organism>
<comment type="caution">
    <text evidence="1">The sequence shown here is derived from an EMBL/GenBank/DDBJ whole genome shotgun (WGS) entry which is preliminary data.</text>
</comment>
<dbReference type="AlphaFoldDB" id="A0A368GU05"/>